<name>A0A0P7BAN2_9HYPO</name>
<sequence length="115" mass="12895">MQFITAVISIAALVLGVSASPIKSDPHIADFRLFGEKACFDENEGVWTVLHSDLNKCTSFNGETVKSVLLTDINKGCKLWIYCDEHCSSDKTQVHTGTEHCRSTDKEWKSWKLKC</sequence>
<protein>
    <recommendedName>
        <fullName evidence="4">Cyanovirin-N domain-containing protein</fullName>
    </recommendedName>
</protein>
<gene>
    <name evidence="2" type="ORF">AK830_g7202</name>
</gene>
<feature type="signal peptide" evidence="1">
    <location>
        <begin position="1"/>
        <end position="19"/>
    </location>
</feature>
<evidence type="ECO:0000313" key="3">
    <source>
        <dbReference type="Proteomes" id="UP000050424"/>
    </source>
</evidence>
<evidence type="ECO:0000256" key="1">
    <source>
        <dbReference type="SAM" id="SignalP"/>
    </source>
</evidence>
<keyword evidence="3" id="KW-1185">Reference proteome</keyword>
<proteinExistence type="predicted"/>
<comment type="caution">
    <text evidence="2">The sequence shown here is derived from an EMBL/GenBank/DDBJ whole genome shotgun (WGS) entry which is preliminary data.</text>
</comment>
<organism evidence="2 3">
    <name type="scientific">Neonectria ditissima</name>
    <dbReference type="NCBI Taxonomy" id="78410"/>
    <lineage>
        <taxon>Eukaryota</taxon>
        <taxon>Fungi</taxon>
        <taxon>Dikarya</taxon>
        <taxon>Ascomycota</taxon>
        <taxon>Pezizomycotina</taxon>
        <taxon>Sordariomycetes</taxon>
        <taxon>Hypocreomycetidae</taxon>
        <taxon>Hypocreales</taxon>
        <taxon>Nectriaceae</taxon>
        <taxon>Neonectria</taxon>
    </lineage>
</organism>
<dbReference type="AlphaFoldDB" id="A0A0P7BAN2"/>
<evidence type="ECO:0000313" key="2">
    <source>
        <dbReference type="EMBL" id="KPM39350.1"/>
    </source>
</evidence>
<dbReference type="OrthoDB" id="4691160at2759"/>
<evidence type="ECO:0008006" key="4">
    <source>
        <dbReference type="Google" id="ProtNLM"/>
    </source>
</evidence>
<keyword evidence="1" id="KW-0732">Signal</keyword>
<accession>A0A0P7BAN2</accession>
<dbReference type="Proteomes" id="UP000050424">
    <property type="component" value="Unassembled WGS sequence"/>
</dbReference>
<feature type="chain" id="PRO_5006135565" description="Cyanovirin-N domain-containing protein" evidence="1">
    <location>
        <begin position="20"/>
        <end position="115"/>
    </location>
</feature>
<reference evidence="2 3" key="1">
    <citation type="submission" date="2015-09" db="EMBL/GenBank/DDBJ databases">
        <title>Draft genome of a European isolate of the apple canker pathogen Neonectria ditissima.</title>
        <authorList>
            <person name="Gomez-Cortecero A."/>
            <person name="Harrison R.J."/>
            <person name="Armitage A.D."/>
        </authorList>
    </citation>
    <scope>NUCLEOTIDE SEQUENCE [LARGE SCALE GENOMIC DNA]</scope>
    <source>
        <strain evidence="2 3">R09/05</strain>
    </source>
</reference>
<dbReference type="STRING" id="78410.A0A0P7BAN2"/>
<dbReference type="EMBL" id="LKCW01000109">
    <property type="protein sequence ID" value="KPM39350.1"/>
    <property type="molecule type" value="Genomic_DNA"/>
</dbReference>